<dbReference type="Proteomes" id="UP001358586">
    <property type="component" value="Chromosome 3"/>
</dbReference>
<gene>
    <name evidence="1" type="ORF">PVK06_006490</name>
</gene>
<name>A0ABR0QEW1_GOSAR</name>
<evidence type="ECO:0000313" key="2">
    <source>
        <dbReference type="Proteomes" id="UP001358586"/>
    </source>
</evidence>
<accession>A0ABR0QEW1</accession>
<evidence type="ECO:0000313" key="1">
    <source>
        <dbReference type="EMBL" id="KAK5837763.1"/>
    </source>
</evidence>
<dbReference type="EMBL" id="JARKNE010000003">
    <property type="protein sequence ID" value="KAK5837763.1"/>
    <property type="molecule type" value="Genomic_DNA"/>
</dbReference>
<protein>
    <recommendedName>
        <fullName evidence="3">Reverse transcriptase</fullName>
    </recommendedName>
</protein>
<proteinExistence type="predicted"/>
<comment type="caution">
    <text evidence="1">The sequence shown here is derived from an EMBL/GenBank/DDBJ whole genome shotgun (WGS) entry which is preliminary data.</text>
</comment>
<sequence>MTYFKDLQQQGLNRSISDHIPIFLCNESIDWGPRPFKFINAWFKKKDCMCLIEKEWSGLRCFNRKMAVKLRKLKGILKKWNVEDGNKLEKRIIESESRIKEMDEISEKRELTVKELEELKHLNTELWDAVRFKESIWRQKSRMTWLKEGDAYSAFFHRAVKIKAKRRMVFSLRIGDRCLKEPKEMKEGLYNYFKSYFNFFSVSLLMDFGGESSSGGRRYGSRWKAFRISLSYVTTCV</sequence>
<organism evidence="1 2">
    <name type="scientific">Gossypium arboreum</name>
    <name type="common">Tree cotton</name>
    <name type="synonym">Gossypium nanking</name>
    <dbReference type="NCBI Taxonomy" id="29729"/>
    <lineage>
        <taxon>Eukaryota</taxon>
        <taxon>Viridiplantae</taxon>
        <taxon>Streptophyta</taxon>
        <taxon>Embryophyta</taxon>
        <taxon>Tracheophyta</taxon>
        <taxon>Spermatophyta</taxon>
        <taxon>Magnoliopsida</taxon>
        <taxon>eudicotyledons</taxon>
        <taxon>Gunneridae</taxon>
        <taxon>Pentapetalae</taxon>
        <taxon>rosids</taxon>
        <taxon>malvids</taxon>
        <taxon>Malvales</taxon>
        <taxon>Malvaceae</taxon>
        <taxon>Malvoideae</taxon>
        <taxon>Gossypium</taxon>
    </lineage>
</organism>
<keyword evidence="2" id="KW-1185">Reference proteome</keyword>
<reference evidence="1 2" key="1">
    <citation type="submission" date="2023-03" db="EMBL/GenBank/DDBJ databases">
        <title>WGS of Gossypium arboreum.</title>
        <authorList>
            <person name="Yu D."/>
        </authorList>
    </citation>
    <scope>NUCLEOTIDE SEQUENCE [LARGE SCALE GENOMIC DNA]</scope>
    <source>
        <tissue evidence="1">Leaf</tissue>
    </source>
</reference>
<evidence type="ECO:0008006" key="3">
    <source>
        <dbReference type="Google" id="ProtNLM"/>
    </source>
</evidence>